<evidence type="ECO:0000256" key="4">
    <source>
        <dbReference type="ARBA" id="ARBA00023157"/>
    </source>
</evidence>
<feature type="domain" description="Glutaredoxin" evidence="6">
    <location>
        <begin position="4"/>
        <end position="61"/>
    </location>
</feature>
<dbReference type="CDD" id="cd02976">
    <property type="entry name" value="NrdH"/>
    <property type="match status" value="1"/>
</dbReference>
<dbReference type="SUPFAM" id="SSF51905">
    <property type="entry name" value="FAD/NAD(P)-binding domain"/>
    <property type="match status" value="1"/>
</dbReference>
<keyword evidence="4" id="KW-1015">Disulfide bond</keyword>
<sequence length="415" mass="44755">MADITIYGAPWCPDCKRAKKFLNEQRVPYNWVDIDNNPEGQNVVQSYNKGKQIIPTIIFSDNSFLVEPTNAELADKLNLQTSASRPFYDLIVVGSGPAGLTAAIYAAREGMETLVIERSGTGGQAAVTERLDNYPGFSKGITGAAFADELTEQAKRFGVEILQAQEVVEIGVDGEGQAGHEGDHHYVKTGNGDVYCATALVVALGTNYKRLGVEGEEDFIGAGVHFCATCDGPFYKGREIMVVGGGNSAAEEAIGLSKFGSKVTLLVRKEQLAASKVIIDKLNSISNVEVRYNTQIQAFRGEGHLESVTVLNNLNNETYEEKPAAVFVFVGLTPNTGFLKDSAIKMDERGFITTSRTLETSIRGIFAAGDCRAGSTKQVASAVGEGATVALMVREHLKEHDEMVDRAHLVEMTEA</sequence>
<name>A0A8T7M806_9CHLR</name>
<accession>A0A8T7M806</accession>
<dbReference type="Pfam" id="PF07992">
    <property type="entry name" value="Pyr_redox_2"/>
    <property type="match status" value="1"/>
</dbReference>
<dbReference type="Proteomes" id="UP000521676">
    <property type="component" value="Unassembled WGS sequence"/>
</dbReference>
<organism evidence="8 10">
    <name type="scientific">Candidatus Chlorohelix allophototropha</name>
    <dbReference type="NCBI Taxonomy" id="3003348"/>
    <lineage>
        <taxon>Bacteria</taxon>
        <taxon>Bacillati</taxon>
        <taxon>Chloroflexota</taxon>
        <taxon>Chloroflexia</taxon>
        <taxon>Candidatus Chloroheliales</taxon>
        <taxon>Candidatus Chloroheliaceae</taxon>
        <taxon>Candidatus Chlorohelix</taxon>
    </lineage>
</organism>
<dbReference type="EMBL" id="JACATZ010000003">
    <property type="protein sequence ID" value="NWJ48278.1"/>
    <property type="molecule type" value="Genomic_DNA"/>
</dbReference>
<evidence type="ECO:0000313" key="11">
    <source>
        <dbReference type="Proteomes" id="UP001431572"/>
    </source>
</evidence>
<evidence type="ECO:0000256" key="3">
    <source>
        <dbReference type="ARBA" id="ARBA00023002"/>
    </source>
</evidence>
<evidence type="ECO:0000259" key="7">
    <source>
        <dbReference type="Pfam" id="PF07992"/>
    </source>
</evidence>
<keyword evidence="11" id="KW-1185">Reference proteome</keyword>
<dbReference type="AlphaFoldDB" id="A0A8T7M806"/>
<dbReference type="PRINTS" id="PR00469">
    <property type="entry name" value="PNDRDTASEII"/>
</dbReference>
<evidence type="ECO:0000259" key="6">
    <source>
        <dbReference type="Pfam" id="PF00462"/>
    </source>
</evidence>
<gene>
    <name evidence="8" type="ORF">HXX08_20675</name>
    <name evidence="9" type="ORF">OZ401_003818</name>
</gene>
<keyword evidence="2" id="KW-0274">FAD</keyword>
<evidence type="ECO:0000313" key="8">
    <source>
        <dbReference type="EMBL" id="NWJ48278.1"/>
    </source>
</evidence>
<reference evidence="9" key="2">
    <citation type="journal article" date="2024" name="Nature">
        <title>Anoxygenic phototroph of the Chloroflexota uses a type I reaction centre.</title>
        <authorList>
            <person name="Tsuji J.M."/>
            <person name="Shaw N.A."/>
            <person name="Nagashima S."/>
            <person name="Venkiteswaran J.J."/>
            <person name="Schiff S.L."/>
            <person name="Watanabe T."/>
            <person name="Fukui M."/>
            <person name="Hanada S."/>
            <person name="Tank M."/>
            <person name="Neufeld J.D."/>
        </authorList>
    </citation>
    <scope>NUCLEOTIDE SEQUENCE</scope>
    <source>
        <strain evidence="9">L227-S17</strain>
    </source>
</reference>
<dbReference type="InterPro" id="IPR002109">
    <property type="entry name" value="Glutaredoxin"/>
</dbReference>
<evidence type="ECO:0000313" key="9">
    <source>
        <dbReference type="EMBL" id="WJW68213.1"/>
    </source>
</evidence>
<proteinExistence type="predicted"/>
<keyword evidence="5" id="KW-0676">Redox-active center</keyword>
<evidence type="ECO:0000256" key="5">
    <source>
        <dbReference type="ARBA" id="ARBA00023284"/>
    </source>
</evidence>
<dbReference type="PROSITE" id="PS00573">
    <property type="entry name" value="PYRIDINE_REDOX_2"/>
    <property type="match status" value="1"/>
</dbReference>
<dbReference type="InterPro" id="IPR036249">
    <property type="entry name" value="Thioredoxin-like_sf"/>
</dbReference>
<dbReference type="InterPro" id="IPR050097">
    <property type="entry name" value="Ferredoxin-NADP_redctase_2"/>
</dbReference>
<dbReference type="Gene3D" id="3.40.30.10">
    <property type="entry name" value="Glutaredoxin"/>
    <property type="match status" value="1"/>
</dbReference>
<dbReference type="PANTHER" id="PTHR48105">
    <property type="entry name" value="THIOREDOXIN REDUCTASE 1-RELATED-RELATED"/>
    <property type="match status" value="1"/>
</dbReference>
<dbReference type="Proteomes" id="UP001431572">
    <property type="component" value="Chromosome 2"/>
</dbReference>
<dbReference type="RefSeq" id="WP_341470118.1">
    <property type="nucleotide sequence ID" value="NZ_CP128400.1"/>
</dbReference>
<evidence type="ECO:0000256" key="1">
    <source>
        <dbReference type="ARBA" id="ARBA00022630"/>
    </source>
</evidence>
<dbReference type="PRINTS" id="PR00368">
    <property type="entry name" value="FADPNR"/>
</dbReference>
<protein>
    <submittedName>
        <fullName evidence="8">FAD-dependent oxidoreductase</fullName>
    </submittedName>
</protein>
<evidence type="ECO:0000256" key="2">
    <source>
        <dbReference type="ARBA" id="ARBA00022827"/>
    </source>
</evidence>
<reference evidence="8 10" key="1">
    <citation type="submission" date="2020-06" db="EMBL/GenBank/DDBJ databases">
        <title>Anoxygenic phototrophic Chloroflexota member uses a Type I reaction center.</title>
        <authorList>
            <person name="Tsuji J.M."/>
            <person name="Shaw N.A."/>
            <person name="Nagashima S."/>
            <person name="Venkiteswaran J."/>
            <person name="Schiff S.L."/>
            <person name="Hanada S."/>
            <person name="Tank M."/>
            <person name="Neufeld J.D."/>
        </authorList>
    </citation>
    <scope>NUCLEOTIDE SEQUENCE [LARGE SCALE GENOMIC DNA]</scope>
    <source>
        <strain evidence="8">L227-S17</strain>
    </source>
</reference>
<dbReference type="EMBL" id="CP128400">
    <property type="protein sequence ID" value="WJW68213.1"/>
    <property type="molecule type" value="Genomic_DNA"/>
</dbReference>
<evidence type="ECO:0000313" key="10">
    <source>
        <dbReference type="Proteomes" id="UP000521676"/>
    </source>
</evidence>
<dbReference type="InterPro" id="IPR036188">
    <property type="entry name" value="FAD/NAD-bd_sf"/>
</dbReference>
<dbReference type="Gene3D" id="3.50.50.60">
    <property type="entry name" value="FAD/NAD(P)-binding domain"/>
    <property type="match status" value="2"/>
</dbReference>
<dbReference type="PROSITE" id="PS51354">
    <property type="entry name" value="GLUTAREDOXIN_2"/>
    <property type="match status" value="1"/>
</dbReference>
<dbReference type="SUPFAM" id="SSF52833">
    <property type="entry name" value="Thioredoxin-like"/>
    <property type="match status" value="1"/>
</dbReference>
<dbReference type="InterPro" id="IPR008255">
    <property type="entry name" value="Pyr_nucl-diS_OxRdtase_2_AS"/>
</dbReference>
<feature type="domain" description="FAD/NAD(P)-binding" evidence="7">
    <location>
        <begin position="88"/>
        <end position="386"/>
    </location>
</feature>
<keyword evidence="1" id="KW-0285">Flavoprotein</keyword>
<dbReference type="Pfam" id="PF00462">
    <property type="entry name" value="Glutaredoxin"/>
    <property type="match status" value="1"/>
</dbReference>
<dbReference type="InterPro" id="IPR023753">
    <property type="entry name" value="FAD/NAD-binding_dom"/>
</dbReference>
<keyword evidence="3" id="KW-0560">Oxidoreductase</keyword>
<dbReference type="GO" id="GO:0016668">
    <property type="term" value="F:oxidoreductase activity, acting on a sulfur group of donors, NAD(P) as acceptor"/>
    <property type="evidence" value="ECO:0007669"/>
    <property type="project" value="UniProtKB-ARBA"/>
</dbReference>